<dbReference type="Proteomes" id="UP000267096">
    <property type="component" value="Unassembled WGS sequence"/>
</dbReference>
<keyword evidence="2" id="KW-1185">Reference proteome</keyword>
<reference evidence="1 2" key="2">
    <citation type="submission" date="2018-11" db="EMBL/GenBank/DDBJ databases">
        <authorList>
            <consortium name="Pathogen Informatics"/>
        </authorList>
    </citation>
    <scope>NUCLEOTIDE SEQUENCE [LARGE SCALE GENOMIC DNA]</scope>
</reference>
<evidence type="ECO:0000313" key="2">
    <source>
        <dbReference type="Proteomes" id="UP000267096"/>
    </source>
</evidence>
<name>A0A0M3K9Q3_ANISI</name>
<dbReference type="Pfam" id="PF03564">
    <property type="entry name" value="DUF1759"/>
    <property type="match status" value="1"/>
</dbReference>
<evidence type="ECO:0000313" key="1">
    <source>
        <dbReference type="EMBL" id="VDK59506.1"/>
    </source>
</evidence>
<sequence length="314" mass="35215">MTAINIPIIGQLTPTLTGILDSTTGIDWTCEAATTDLTSYLRSTRQGYLLAKRKINGYIDHIQFYANEWSRALKVRGTTDEEMQRYTQAIIEPTVDNASIAKVHKLTYLISSLQGEAARAVAGFAIQESNYNAIKDALFERNAHLGQIASMGVIGDLQRQAARRRLERRPTVCETTTDGESAGKYEMVTSGRATKIDWSRQGRGIQLRIHDDSATTTRTSEDDFATNQTLLPTTYADVINPYNPDQRYKAVVLFDCGSDSTYVTKELVQQLNLPIIGNKQLRLADLEKLQPNSRKPISSKFKWLETTGRLQFVR</sequence>
<gene>
    <name evidence="1" type="ORF">ASIM_LOCUS17101</name>
</gene>
<organism evidence="3">
    <name type="scientific">Anisakis simplex</name>
    <name type="common">Herring worm</name>
    <dbReference type="NCBI Taxonomy" id="6269"/>
    <lineage>
        <taxon>Eukaryota</taxon>
        <taxon>Metazoa</taxon>
        <taxon>Ecdysozoa</taxon>
        <taxon>Nematoda</taxon>
        <taxon>Chromadorea</taxon>
        <taxon>Rhabditida</taxon>
        <taxon>Spirurina</taxon>
        <taxon>Ascaridomorpha</taxon>
        <taxon>Ascaridoidea</taxon>
        <taxon>Anisakidae</taxon>
        <taxon>Anisakis</taxon>
        <taxon>Anisakis simplex complex</taxon>
    </lineage>
</organism>
<evidence type="ECO:0000313" key="3">
    <source>
        <dbReference type="WBParaSite" id="ASIM_0001769801-mRNA-1"/>
    </source>
</evidence>
<dbReference type="OrthoDB" id="5851913at2759"/>
<proteinExistence type="predicted"/>
<dbReference type="InterPro" id="IPR005312">
    <property type="entry name" value="DUF1759"/>
</dbReference>
<reference evidence="3" key="1">
    <citation type="submission" date="2017-02" db="UniProtKB">
        <authorList>
            <consortium name="WormBaseParasite"/>
        </authorList>
    </citation>
    <scope>IDENTIFICATION</scope>
</reference>
<dbReference type="EMBL" id="UYRR01033743">
    <property type="protein sequence ID" value="VDK59506.1"/>
    <property type="molecule type" value="Genomic_DNA"/>
</dbReference>
<protein>
    <submittedName>
        <fullName evidence="3">DUF1758 domain-containing protein</fullName>
    </submittedName>
</protein>
<dbReference type="AlphaFoldDB" id="A0A0M3K9Q3"/>
<dbReference type="WBParaSite" id="ASIM_0001769801-mRNA-1">
    <property type="protein sequence ID" value="ASIM_0001769801-mRNA-1"/>
    <property type="gene ID" value="ASIM_0001769801"/>
</dbReference>
<accession>A0A0M3K9Q3</accession>